<gene>
    <name evidence="1" type="ORF">NMN56_016840</name>
</gene>
<evidence type="ECO:0000313" key="1">
    <source>
        <dbReference type="EMBL" id="MDJ1133601.1"/>
    </source>
</evidence>
<dbReference type="InterPro" id="IPR050490">
    <property type="entry name" value="Bact_solute-bd_prot1"/>
</dbReference>
<organism evidence="1 2">
    <name type="scientific">Streptomyces iconiensis</name>
    <dbReference type="NCBI Taxonomy" id="1384038"/>
    <lineage>
        <taxon>Bacteria</taxon>
        <taxon>Bacillati</taxon>
        <taxon>Actinomycetota</taxon>
        <taxon>Actinomycetes</taxon>
        <taxon>Kitasatosporales</taxon>
        <taxon>Streptomycetaceae</taxon>
        <taxon>Streptomyces</taxon>
    </lineage>
</organism>
<protein>
    <submittedName>
        <fullName evidence="1">ABC transporter substrate-binding protein</fullName>
    </submittedName>
</protein>
<dbReference type="Gene3D" id="3.40.190.10">
    <property type="entry name" value="Periplasmic binding protein-like II"/>
    <property type="match status" value="2"/>
</dbReference>
<keyword evidence="2" id="KW-1185">Reference proteome</keyword>
<accession>A0ABT6ZY91</accession>
<name>A0ABT6ZY91_9ACTN</name>
<dbReference type="Pfam" id="PF01547">
    <property type="entry name" value="SBP_bac_1"/>
    <property type="match status" value="1"/>
</dbReference>
<dbReference type="Proteomes" id="UP001214441">
    <property type="component" value="Unassembled WGS sequence"/>
</dbReference>
<sequence length="410" mass="44309">MAPALAGCGSLTGGYEPDGLVLHSQLGGSTPGAPAFAAAVDTFRERHPGTPVKVLSNADDLQQVYETSKLAGKEADIVLVNLYDKSLAWTEVGATVPVNAHMKRWGLRDRVLQGPLREWTDGEGRLRGFPYLRTNWPVAFNTTLLERAGVDGIPTTVDALLSAAKKLRRKGITPVTIGGNDWSGQKLLLQIMQTYLRPAEAKEVMRTGDFSGSRGARRGIELFVELRRGGVFADSAQGLTSDLMTTQISTQKAAIASMLSSAMGKVPRSAAEHITVGGWPIPDDAVHEKPTIMRANASLGMWISPNGEQKIDRVERFIRFMYSEETVSRFVHGGRDMALRTDQFSTEYPLVAAGQKLTDNDVSEAVTPDIYVPAAATQPLIQATGVAFSPRSDARKVRTALEKAYRSAGA</sequence>
<evidence type="ECO:0000313" key="2">
    <source>
        <dbReference type="Proteomes" id="UP001214441"/>
    </source>
</evidence>
<dbReference type="PANTHER" id="PTHR43649">
    <property type="entry name" value="ARABINOSE-BINDING PROTEIN-RELATED"/>
    <property type="match status" value="1"/>
</dbReference>
<dbReference type="InterPro" id="IPR006059">
    <property type="entry name" value="SBP"/>
</dbReference>
<dbReference type="PANTHER" id="PTHR43649:SF30">
    <property type="entry name" value="ABC TRANSPORTER SUBSTRATE-BINDING PROTEIN"/>
    <property type="match status" value="1"/>
</dbReference>
<dbReference type="RefSeq" id="WP_274045469.1">
    <property type="nucleotide sequence ID" value="NZ_JANCPR020000015.1"/>
</dbReference>
<dbReference type="SUPFAM" id="SSF53850">
    <property type="entry name" value="Periplasmic binding protein-like II"/>
    <property type="match status" value="1"/>
</dbReference>
<proteinExistence type="predicted"/>
<comment type="caution">
    <text evidence="1">The sequence shown here is derived from an EMBL/GenBank/DDBJ whole genome shotgun (WGS) entry which is preliminary data.</text>
</comment>
<dbReference type="EMBL" id="JANCPR020000015">
    <property type="protein sequence ID" value="MDJ1133601.1"/>
    <property type="molecule type" value="Genomic_DNA"/>
</dbReference>
<reference evidence="1 2" key="1">
    <citation type="submission" date="2023-05" db="EMBL/GenBank/DDBJ databases">
        <title>Streptantibioticus silvisoli sp. nov., acidotolerant actinomycetes 1 from pine litter.</title>
        <authorList>
            <person name="Swiecimska M."/>
            <person name="Golinska P."/>
            <person name="Sangal V."/>
            <person name="Wachnowicz B."/>
            <person name="Goodfellow M."/>
        </authorList>
    </citation>
    <scope>NUCLEOTIDE SEQUENCE [LARGE SCALE GENOMIC DNA]</scope>
    <source>
        <strain evidence="1 2">DSM 42109</strain>
    </source>
</reference>